<keyword evidence="2" id="KW-1185">Reference proteome</keyword>
<evidence type="ECO:0000313" key="1">
    <source>
        <dbReference type="EMBL" id="KAJ8878169.1"/>
    </source>
</evidence>
<accession>A0ABQ9H1N1</accession>
<reference evidence="1 2" key="1">
    <citation type="submission" date="2023-02" db="EMBL/GenBank/DDBJ databases">
        <title>LHISI_Scaffold_Assembly.</title>
        <authorList>
            <person name="Stuart O.P."/>
            <person name="Cleave R."/>
            <person name="Magrath M.J.L."/>
            <person name="Mikheyev A.S."/>
        </authorList>
    </citation>
    <scope>NUCLEOTIDE SEQUENCE [LARGE SCALE GENOMIC DNA]</scope>
    <source>
        <strain evidence="1">Daus_M_001</strain>
        <tissue evidence="1">Leg muscle</tissue>
    </source>
</reference>
<gene>
    <name evidence="1" type="ORF">PR048_022636</name>
</gene>
<evidence type="ECO:0000313" key="2">
    <source>
        <dbReference type="Proteomes" id="UP001159363"/>
    </source>
</evidence>
<name>A0ABQ9H1N1_9NEOP</name>
<proteinExistence type="predicted"/>
<protein>
    <submittedName>
        <fullName evidence="1">Uncharacterized protein</fullName>
    </submittedName>
</protein>
<sequence length="109" mass="12442">MRKIISKYVAGFSKCQLAKQPRKSKVDMHSDVKTVNFVKALVEHHITTDPYYQCANLVKRVNKNVKVALSIFHNHDHHSWDESISELYLAFNSVPHTIGFSPSKGFFGP</sequence>
<dbReference type="Proteomes" id="UP001159363">
    <property type="component" value="Chromosome 7"/>
</dbReference>
<comment type="caution">
    <text evidence="1">The sequence shown here is derived from an EMBL/GenBank/DDBJ whole genome shotgun (WGS) entry which is preliminary data.</text>
</comment>
<dbReference type="Gene3D" id="3.30.420.10">
    <property type="entry name" value="Ribonuclease H-like superfamily/Ribonuclease H"/>
    <property type="match status" value="1"/>
</dbReference>
<organism evidence="1 2">
    <name type="scientific">Dryococelus australis</name>
    <dbReference type="NCBI Taxonomy" id="614101"/>
    <lineage>
        <taxon>Eukaryota</taxon>
        <taxon>Metazoa</taxon>
        <taxon>Ecdysozoa</taxon>
        <taxon>Arthropoda</taxon>
        <taxon>Hexapoda</taxon>
        <taxon>Insecta</taxon>
        <taxon>Pterygota</taxon>
        <taxon>Neoptera</taxon>
        <taxon>Polyneoptera</taxon>
        <taxon>Phasmatodea</taxon>
        <taxon>Verophasmatodea</taxon>
        <taxon>Anareolatae</taxon>
        <taxon>Phasmatidae</taxon>
        <taxon>Eurycanthinae</taxon>
        <taxon>Dryococelus</taxon>
    </lineage>
</organism>
<dbReference type="InterPro" id="IPR036397">
    <property type="entry name" value="RNaseH_sf"/>
</dbReference>
<dbReference type="EMBL" id="JARBHB010000008">
    <property type="protein sequence ID" value="KAJ8878169.1"/>
    <property type="molecule type" value="Genomic_DNA"/>
</dbReference>